<dbReference type="Gene3D" id="2.60.40.10">
    <property type="entry name" value="Immunoglobulins"/>
    <property type="match status" value="3"/>
</dbReference>
<reference evidence="2 3" key="1">
    <citation type="submission" date="2021-03" db="EMBL/GenBank/DDBJ databases">
        <authorList>
            <person name="Kim M.K."/>
        </authorList>
    </citation>
    <scope>NUCLEOTIDE SEQUENCE [LARGE SCALE GENOMIC DNA]</scope>
    <source>
        <strain evidence="2 3">BT442</strain>
    </source>
</reference>
<comment type="caution">
    <text evidence="2">The sequence shown here is derived from an EMBL/GenBank/DDBJ whole genome shotgun (WGS) entry which is preliminary data.</text>
</comment>
<keyword evidence="3" id="KW-1185">Reference proteome</keyword>
<organism evidence="2 3">
    <name type="scientific">Hymenobacter negativus</name>
    <dbReference type="NCBI Taxonomy" id="2795026"/>
    <lineage>
        <taxon>Bacteria</taxon>
        <taxon>Pseudomonadati</taxon>
        <taxon>Bacteroidota</taxon>
        <taxon>Cytophagia</taxon>
        <taxon>Cytophagales</taxon>
        <taxon>Hymenobacteraceae</taxon>
        <taxon>Hymenobacter</taxon>
    </lineage>
</organism>
<evidence type="ECO:0000256" key="1">
    <source>
        <dbReference type="SAM" id="SignalP"/>
    </source>
</evidence>
<dbReference type="Proteomes" id="UP000664369">
    <property type="component" value="Unassembled WGS sequence"/>
</dbReference>
<evidence type="ECO:0000313" key="3">
    <source>
        <dbReference type="Proteomes" id="UP000664369"/>
    </source>
</evidence>
<dbReference type="InterPro" id="IPR014756">
    <property type="entry name" value="Ig_E-set"/>
</dbReference>
<protein>
    <submittedName>
        <fullName evidence="2">IPT/TIG domain-containing protein</fullName>
    </submittedName>
</protein>
<dbReference type="SUPFAM" id="SSF81296">
    <property type="entry name" value="E set domains"/>
    <property type="match status" value="2"/>
</dbReference>
<feature type="signal peptide" evidence="1">
    <location>
        <begin position="1"/>
        <end position="24"/>
    </location>
</feature>
<evidence type="ECO:0000313" key="2">
    <source>
        <dbReference type="EMBL" id="MBO2008634.1"/>
    </source>
</evidence>
<dbReference type="RefSeq" id="WP_208174247.1">
    <property type="nucleotide sequence ID" value="NZ_JAGETZ010000002.1"/>
</dbReference>
<accession>A0ABS3QCT1</accession>
<dbReference type="InterPro" id="IPR026444">
    <property type="entry name" value="Secre_tail"/>
</dbReference>
<dbReference type="InterPro" id="IPR013783">
    <property type="entry name" value="Ig-like_fold"/>
</dbReference>
<dbReference type="CDD" id="cd00102">
    <property type="entry name" value="IPT"/>
    <property type="match status" value="1"/>
</dbReference>
<sequence>MNRSRFVLLALLLALLVGIRPAMAQCSTATTLATPYSADNTGGGCQFDVVATTALTITSFDLNLITSGSFEIYTKAGSYIGSENTAANWTRVATVNGVTAQGANVPTPLLLNLSVPIAAGQTVAFYISSLGGNSLRYNNNSGRTTIATNADLSVIGGTGRSAGDAFLASAINDRSINCTVRYYKGTAPVITGFSPGSAAVGSSVTVTGANLATVSAVQVGGVAGTVTGTPTASGFTFTVGNTSVSGALSVTTPAGTATTPCNFGVVPQVTGLSLPAELPGLPITITGVSFTNSSTVSFGGVPTTSVTYNSPTSLTAVVPTGAAPGSSAVVVRTAGVSSISAPAFTVLAVYAGPISCLASASYTATGSGSWRYLLTPAGDVVAAWQDTRAALGTVTVSLQATGSAGAVRQDGRGHKYLDRNFRFTATNPTFTGSSINVRFYGLTSEFIRLQAADLAVTYANLKATQYSGANEDCELGNNDFRTGQFRVLSLAASAPNGTNWFVAQAAVADHFSEFYLTGSTAPLPVELTQFTATAASPAAVRLTWTTASEKDSKRFEVERSLNGQSFSALGTVAAAGRSSTQRSYDFVDAELPVGAALLYYRLKQVDADGTYAYSPVRSVALTGSLAGLALFPNPTHDEVTTLTGAVPGSSATVFDALGRQVTSASADAAGTATLALPAGLPAGVYVVRTSTKALRLVVE</sequence>
<feature type="chain" id="PRO_5046936654" evidence="1">
    <location>
        <begin position="25"/>
        <end position="699"/>
    </location>
</feature>
<proteinExistence type="predicted"/>
<dbReference type="EMBL" id="JAGETZ010000002">
    <property type="protein sequence ID" value="MBO2008634.1"/>
    <property type="molecule type" value="Genomic_DNA"/>
</dbReference>
<keyword evidence="1" id="KW-0732">Signal</keyword>
<dbReference type="NCBIfam" id="TIGR04183">
    <property type="entry name" value="Por_Secre_tail"/>
    <property type="match status" value="1"/>
</dbReference>
<name>A0ABS3QCT1_9BACT</name>
<gene>
    <name evidence="2" type="ORF">J4E00_06195</name>
</gene>